<keyword evidence="4" id="KW-1185">Reference proteome</keyword>
<evidence type="ECO:0000256" key="1">
    <source>
        <dbReference type="SAM" id="MobiDB-lite"/>
    </source>
</evidence>
<evidence type="ECO:0000313" key="4">
    <source>
        <dbReference type="Proteomes" id="UP000199220"/>
    </source>
</evidence>
<proteinExistence type="predicted"/>
<accession>A0A1H5F5Q1</accession>
<sequence length="287" mass="30644">MSEPVQVAWGVGTDAGGRRAVNEDAVLAKPPLFLVADGMGGHIHGALASAAVVQAFEEFIDAFDPNHEVRPDQVQQAIRAAQDRMRLALQGEVDSEGVPVTAGSTVSGALITVHEGAPFWLVFNVGDSRVYRYSDDALTQISVDHSLVQEMVDSGAIDDVTARHHPQRNVITRAVDTHTDAEADFWRLHAGARDRLVICSDGLSGELTDAEIATVLAEESSATAAAERLLNGAVAEGARDNVSVIVVDLEGADISMTAPRTRTEDDFADTVPRGKRLTQEGEASWQQ</sequence>
<dbReference type="GO" id="GO:0004722">
    <property type="term" value="F:protein serine/threonine phosphatase activity"/>
    <property type="evidence" value="ECO:0007669"/>
    <property type="project" value="InterPro"/>
</dbReference>
<evidence type="ECO:0000313" key="3">
    <source>
        <dbReference type="EMBL" id="SED98564.1"/>
    </source>
</evidence>
<evidence type="ECO:0000259" key="2">
    <source>
        <dbReference type="PROSITE" id="PS51746"/>
    </source>
</evidence>
<dbReference type="Proteomes" id="UP000199220">
    <property type="component" value="Unassembled WGS sequence"/>
</dbReference>
<protein>
    <submittedName>
        <fullName evidence="3">Protein phosphatase</fullName>
    </submittedName>
</protein>
<dbReference type="InterPro" id="IPR001932">
    <property type="entry name" value="PPM-type_phosphatase-like_dom"/>
</dbReference>
<dbReference type="PANTHER" id="PTHR47992">
    <property type="entry name" value="PROTEIN PHOSPHATASE"/>
    <property type="match status" value="1"/>
</dbReference>
<reference evidence="4" key="1">
    <citation type="submission" date="2016-10" db="EMBL/GenBank/DDBJ databases">
        <authorList>
            <person name="Varghese N."/>
            <person name="Submissions S."/>
        </authorList>
    </citation>
    <scope>NUCLEOTIDE SEQUENCE [LARGE SCALE GENOMIC DNA]</scope>
    <source>
        <strain evidence="4">DSM 21368</strain>
    </source>
</reference>
<dbReference type="CDD" id="cd00143">
    <property type="entry name" value="PP2Cc"/>
    <property type="match status" value="1"/>
</dbReference>
<dbReference type="OrthoDB" id="9801841at2"/>
<dbReference type="InterPro" id="IPR036457">
    <property type="entry name" value="PPM-type-like_dom_sf"/>
</dbReference>
<name>A0A1H5F5Q1_9MICO</name>
<dbReference type="EMBL" id="FNTX01000001">
    <property type="protein sequence ID" value="SED98564.1"/>
    <property type="molecule type" value="Genomic_DNA"/>
</dbReference>
<dbReference type="SUPFAM" id="SSF81606">
    <property type="entry name" value="PP2C-like"/>
    <property type="match status" value="1"/>
</dbReference>
<dbReference type="InterPro" id="IPR015655">
    <property type="entry name" value="PP2C"/>
</dbReference>
<dbReference type="SMART" id="SM00332">
    <property type="entry name" value="PP2Cc"/>
    <property type="match status" value="1"/>
</dbReference>
<dbReference type="AlphaFoldDB" id="A0A1H5F5Q1"/>
<feature type="domain" description="PPM-type phosphatase" evidence="2">
    <location>
        <begin position="8"/>
        <end position="249"/>
    </location>
</feature>
<dbReference type="RefSeq" id="WP_089772139.1">
    <property type="nucleotide sequence ID" value="NZ_FNTX01000001.1"/>
</dbReference>
<dbReference type="SMART" id="SM00331">
    <property type="entry name" value="PP2C_SIG"/>
    <property type="match status" value="1"/>
</dbReference>
<dbReference type="Gene3D" id="3.60.40.10">
    <property type="entry name" value="PPM-type phosphatase domain"/>
    <property type="match status" value="1"/>
</dbReference>
<dbReference type="Pfam" id="PF13672">
    <property type="entry name" value="PP2C_2"/>
    <property type="match status" value="1"/>
</dbReference>
<gene>
    <name evidence="3" type="ORF">SAMN04488554_1234</name>
</gene>
<feature type="region of interest" description="Disordered" evidence="1">
    <location>
        <begin position="260"/>
        <end position="287"/>
    </location>
</feature>
<dbReference type="STRING" id="648782.SAMN04488554_1234"/>
<dbReference type="PROSITE" id="PS51746">
    <property type="entry name" value="PPM_2"/>
    <property type="match status" value="1"/>
</dbReference>
<organism evidence="3 4">
    <name type="scientific">Ruania alba</name>
    <dbReference type="NCBI Taxonomy" id="648782"/>
    <lineage>
        <taxon>Bacteria</taxon>
        <taxon>Bacillati</taxon>
        <taxon>Actinomycetota</taxon>
        <taxon>Actinomycetes</taxon>
        <taxon>Micrococcales</taxon>
        <taxon>Ruaniaceae</taxon>
        <taxon>Ruania</taxon>
    </lineage>
</organism>